<feature type="binding site" evidence="11">
    <location>
        <position position="198"/>
    </location>
    <ligand>
        <name>[4Fe-4S] cluster</name>
        <dbReference type="ChEBI" id="CHEBI:49883"/>
    </ligand>
</feature>
<feature type="binding site" evidence="11">
    <location>
        <position position="205"/>
    </location>
    <ligand>
        <name>[4Fe-4S] cluster</name>
        <dbReference type="ChEBI" id="CHEBI:49883"/>
    </ligand>
</feature>
<evidence type="ECO:0000256" key="6">
    <source>
        <dbReference type="ARBA" id="ARBA00023004"/>
    </source>
</evidence>
<dbReference type="GO" id="GO:0004519">
    <property type="term" value="F:endonuclease activity"/>
    <property type="evidence" value="ECO:0007669"/>
    <property type="project" value="UniProtKB-KW"/>
</dbReference>
<dbReference type="CDD" id="cd00056">
    <property type="entry name" value="ENDO3c"/>
    <property type="match status" value="1"/>
</dbReference>
<evidence type="ECO:0000256" key="8">
    <source>
        <dbReference type="ARBA" id="ARBA00023204"/>
    </source>
</evidence>
<dbReference type="Pfam" id="PF00730">
    <property type="entry name" value="HhH-GPD"/>
    <property type="match status" value="1"/>
</dbReference>
<keyword evidence="11" id="KW-0238">DNA-binding</keyword>
<keyword evidence="8 11" id="KW-0234">DNA repair</keyword>
<keyword evidence="2 11" id="KW-0004">4Fe-4S</keyword>
<dbReference type="InterPro" id="IPR005759">
    <property type="entry name" value="Nth"/>
</dbReference>
<dbReference type="EC" id="4.2.99.18" evidence="11"/>
<evidence type="ECO:0000256" key="1">
    <source>
        <dbReference type="ARBA" id="ARBA00008343"/>
    </source>
</evidence>
<evidence type="ECO:0000313" key="13">
    <source>
        <dbReference type="EMBL" id="BDD85800.1"/>
    </source>
</evidence>
<feature type="binding site" evidence="11">
    <location>
        <position position="208"/>
    </location>
    <ligand>
        <name>[4Fe-4S] cluster</name>
        <dbReference type="ChEBI" id="CHEBI:49883"/>
    </ligand>
</feature>
<dbReference type="InterPro" id="IPR000445">
    <property type="entry name" value="HhH_motif"/>
</dbReference>
<dbReference type="Gene3D" id="1.10.1670.10">
    <property type="entry name" value="Helix-hairpin-Helix base-excision DNA repair enzymes (C-terminal)"/>
    <property type="match status" value="1"/>
</dbReference>
<evidence type="ECO:0000256" key="3">
    <source>
        <dbReference type="ARBA" id="ARBA00022723"/>
    </source>
</evidence>
<keyword evidence="7 11" id="KW-0411">Iron-sulfur</keyword>
<dbReference type="InterPro" id="IPR004036">
    <property type="entry name" value="Endonuclease-III-like_CS2"/>
</dbReference>
<gene>
    <name evidence="11 13" type="primary">nth</name>
    <name evidence="13" type="ORF">DPPLL_01650</name>
</gene>
<evidence type="ECO:0000256" key="5">
    <source>
        <dbReference type="ARBA" id="ARBA00022801"/>
    </source>
</evidence>
<reference evidence="13 14" key="1">
    <citation type="submission" date="2022-01" db="EMBL/GenBank/DDBJ databases">
        <title>Desulfofustis limnae sp. nov., a novel mesophilic sulfate-reducing bacterium isolated from marsh soil.</title>
        <authorList>
            <person name="Watanabe M."/>
            <person name="Takahashi A."/>
            <person name="Kojima H."/>
            <person name="Fukui M."/>
        </authorList>
    </citation>
    <scope>NUCLEOTIDE SEQUENCE [LARGE SCALE GENOMIC DNA]</scope>
    <source>
        <strain evidence="13 14">PPLL</strain>
    </source>
</reference>
<dbReference type="Proteomes" id="UP000830055">
    <property type="component" value="Chromosome"/>
</dbReference>
<accession>A0ABN6M1U1</accession>
<feature type="binding site" evidence="11">
    <location>
        <position position="214"/>
    </location>
    <ligand>
        <name>[4Fe-4S] cluster</name>
        <dbReference type="ChEBI" id="CHEBI:49883"/>
    </ligand>
</feature>
<protein>
    <recommendedName>
        <fullName evidence="11">Endonuclease III</fullName>
        <ecNumber evidence="11">4.2.99.18</ecNumber>
    </recommendedName>
    <alternativeName>
        <fullName evidence="11">DNA-(apurinic or apyrimidinic site) lyase</fullName>
    </alternativeName>
</protein>
<dbReference type="InterPro" id="IPR011257">
    <property type="entry name" value="DNA_glycosylase"/>
</dbReference>
<evidence type="ECO:0000256" key="7">
    <source>
        <dbReference type="ARBA" id="ARBA00023014"/>
    </source>
</evidence>
<comment type="similarity">
    <text evidence="1 11">Belongs to the Nth/MutY family.</text>
</comment>
<keyword evidence="5 11" id="KW-0378">Hydrolase</keyword>
<evidence type="ECO:0000256" key="11">
    <source>
        <dbReference type="HAMAP-Rule" id="MF_00942"/>
    </source>
</evidence>
<organism evidence="13 14">
    <name type="scientific">Desulfofustis limnaeus</name>
    <dbReference type="NCBI Taxonomy" id="2740163"/>
    <lineage>
        <taxon>Bacteria</taxon>
        <taxon>Pseudomonadati</taxon>
        <taxon>Thermodesulfobacteriota</taxon>
        <taxon>Desulfobulbia</taxon>
        <taxon>Desulfobulbales</taxon>
        <taxon>Desulfocapsaceae</taxon>
        <taxon>Desulfofustis</taxon>
    </lineage>
</organism>
<dbReference type="InterPro" id="IPR023170">
    <property type="entry name" value="HhH_base_excis_C"/>
</dbReference>
<evidence type="ECO:0000313" key="14">
    <source>
        <dbReference type="Proteomes" id="UP000830055"/>
    </source>
</evidence>
<dbReference type="SUPFAM" id="SSF48150">
    <property type="entry name" value="DNA-glycosylase"/>
    <property type="match status" value="1"/>
</dbReference>
<dbReference type="InterPro" id="IPR003265">
    <property type="entry name" value="HhH-GPD_domain"/>
</dbReference>
<keyword evidence="13" id="KW-0255">Endonuclease</keyword>
<keyword evidence="10 11" id="KW-0326">Glycosidase</keyword>
<evidence type="ECO:0000256" key="10">
    <source>
        <dbReference type="ARBA" id="ARBA00023295"/>
    </source>
</evidence>
<proteinExistence type="inferred from homology"/>
<evidence type="ECO:0000256" key="4">
    <source>
        <dbReference type="ARBA" id="ARBA00022763"/>
    </source>
</evidence>
<comment type="catalytic activity">
    <reaction evidence="11">
        <text>2'-deoxyribonucleotide-(2'-deoxyribose 5'-phosphate)-2'-deoxyribonucleotide-DNA = a 3'-end 2'-deoxyribonucleotide-(2,3-dehydro-2,3-deoxyribose 5'-phosphate)-DNA + a 5'-end 5'-phospho-2'-deoxyribonucleoside-DNA + H(+)</text>
        <dbReference type="Rhea" id="RHEA:66592"/>
        <dbReference type="Rhea" id="RHEA-COMP:13180"/>
        <dbReference type="Rhea" id="RHEA-COMP:16897"/>
        <dbReference type="Rhea" id="RHEA-COMP:17067"/>
        <dbReference type="ChEBI" id="CHEBI:15378"/>
        <dbReference type="ChEBI" id="CHEBI:136412"/>
        <dbReference type="ChEBI" id="CHEBI:157695"/>
        <dbReference type="ChEBI" id="CHEBI:167181"/>
        <dbReference type="EC" id="4.2.99.18"/>
    </reaction>
</comment>
<evidence type="ECO:0000256" key="2">
    <source>
        <dbReference type="ARBA" id="ARBA00022485"/>
    </source>
</evidence>
<dbReference type="PANTHER" id="PTHR43286:SF1">
    <property type="entry name" value="ENDONUCLEASE III-LIKE PROTEIN 1"/>
    <property type="match status" value="1"/>
</dbReference>
<dbReference type="PROSITE" id="PS01155">
    <property type="entry name" value="ENDONUCLEASE_III_2"/>
    <property type="match status" value="1"/>
</dbReference>
<dbReference type="Pfam" id="PF00633">
    <property type="entry name" value="HHH"/>
    <property type="match status" value="1"/>
</dbReference>
<evidence type="ECO:0000256" key="9">
    <source>
        <dbReference type="ARBA" id="ARBA00023239"/>
    </source>
</evidence>
<comment type="function">
    <text evidence="11">DNA repair enzyme that has both DNA N-glycosylase activity and AP-lyase activity. The DNA N-glycosylase activity releases various damaged pyrimidines from DNA by cleaving the N-glycosidic bond, leaving an AP (apurinic/apyrimidinic) site. The AP-lyase activity cleaves the phosphodiester bond 3' to the AP site by a beta-elimination, leaving a 3'-terminal unsaturated sugar and a product with a terminal 5'-phosphate.</text>
</comment>
<name>A0ABN6M1U1_9BACT</name>
<dbReference type="SMART" id="SM00478">
    <property type="entry name" value="ENDO3c"/>
    <property type="match status" value="1"/>
</dbReference>
<keyword evidence="13" id="KW-0540">Nuclease</keyword>
<dbReference type="HAMAP" id="MF_00942">
    <property type="entry name" value="Nth"/>
    <property type="match status" value="1"/>
</dbReference>
<dbReference type="EMBL" id="AP025516">
    <property type="protein sequence ID" value="BDD85800.1"/>
    <property type="molecule type" value="Genomic_DNA"/>
</dbReference>
<keyword evidence="9 11" id="KW-0456">Lyase</keyword>
<keyword evidence="3 11" id="KW-0479">Metal-binding</keyword>
<keyword evidence="14" id="KW-1185">Reference proteome</keyword>
<keyword evidence="6 11" id="KW-0408">Iron</keyword>
<keyword evidence="4 11" id="KW-0227">DNA damage</keyword>
<sequence>MANQVLSRAQVLCFLDALENEVLAYQVPVVDLIAVQTTDPYRVLVATVLSSRTKDEVTAGAATRLFERAPNPEALASLAVHEIAQLIYPVGFYQTKARQLPTLAAILIARYDGAVPDTIEALLELPGVGRKTANLVLSAAFGKPAICVDTHVHRIMNIWGFVATGSPQETEMVLRRRLPKRYWSKVNRFLVAFGQKTCRPIGPQCDICLLATKCPRIGVQPRKTKREPMHAI</sequence>
<dbReference type="PANTHER" id="PTHR43286">
    <property type="entry name" value="ENDONUCLEASE III-LIKE PROTEIN 1"/>
    <property type="match status" value="1"/>
</dbReference>
<dbReference type="Gene3D" id="1.10.340.30">
    <property type="entry name" value="Hypothetical protein, domain 2"/>
    <property type="match status" value="1"/>
</dbReference>
<evidence type="ECO:0000259" key="12">
    <source>
        <dbReference type="SMART" id="SM00478"/>
    </source>
</evidence>
<comment type="cofactor">
    <cofactor evidence="11">
        <name>[4Fe-4S] cluster</name>
        <dbReference type="ChEBI" id="CHEBI:49883"/>
    </cofactor>
    <text evidence="11">Binds 1 [4Fe-4S] cluster.</text>
</comment>
<feature type="domain" description="HhH-GPD" evidence="12">
    <location>
        <begin position="49"/>
        <end position="196"/>
    </location>
</feature>